<comment type="caution">
    <text evidence="9">The sequence shown here is derived from an EMBL/GenBank/DDBJ whole genome shotgun (WGS) entry which is preliminary data.</text>
</comment>
<evidence type="ECO:0000256" key="2">
    <source>
        <dbReference type="ARBA" id="ARBA00009677"/>
    </source>
</evidence>
<evidence type="ECO:0000256" key="4">
    <source>
        <dbReference type="ARBA" id="ARBA00038560"/>
    </source>
</evidence>
<name>A0ABW7I594_9RHOB</name>
<dbReference type="Proteomes" id="UP001607157">
    <property type="component" value="Unassembled WGS sequence"/>
</dbReference>
<accession>A0ABW7I594</accession>
<reference evidence="9 10" key="1">
    <citation type="submission" date="2024-10" db="EMBL/GenBank/DDBJ databases">
        <authorList>
            <person name="Yang X.-N."/>
        </authorList>
    </citation>
    <scope>NUCLEOTIDE SEQUENCE [LARGE SCALE GENOMIC DNA]</scope>
    <source>
        <strain evidence="9 10">CAU 1059</strain>
    </source>
</reference>
<protein>
    <recommendedName>
        <fullName evidence="5 6">Flagellar basal-body rod protein FlgF</fullName>
    </recommendedName>
</protein>
<dbReference type="RefSeq" id="WP_377167852.1">
    <property type="nucleotide sequence ID" value="NZ_JBHTJC010000001.1"/>
</dbReference>
<evidence type="ECO:0000259" key="7">
    <source>
        <dbReference type="Pfam" id="PF06429"/>
    </source>
</evidence>
<feature type="domain" description="Flagellar basal-body/hook protein C-terminal" evidence="7">
    <location>
        <begin position="204"/>
        <end position="247"/>
    </location>
</feature>
<gene>
    <name evidence="9" type="ORF">ACGRVM_05540</name>
</gene>
<dbReference type="PANTHER" id="PTHR30435:SF18">
    <property type="entry name" value="FLAGELLAR BASAL-BODY ROD PROTEIN FLGF"/>
    <property type="match status" value="1"/>
</dbReference>
<keyword evidence="10" id="KW-1185">Reference proteome</keyword>
<dbReference type="InterPro" id="IPR037925">
    <property type="entry name" value="FlgE/F/G-like"/>
</dbReference>
<dbReference type="InterPro" id="IPR020013">
    <property type="entry name" value="Flagellar_FlgE/F/G"/>
</dbReference>
<keyword evidence="9" id="KW-0966">Cell projection</keyword>
<comment type="subcellular location">
    <subcellularLocation>
        <location evidence="1 6">Bacterial flagellum basal body</location>
    </subcellularLocation>
</comment>
<feature type="domain" description="Flagellar hook protein FlgE/F/G-like D1" evidence="8">
    <location>
        <begin position="84"/>
        <end position="149"/>
    </location>
</feature>
<evidence type="ECO:0000313" key="10">
    <source>
        <dbReference type="Proteomes" id="UP001607157"/>
    </source>
</evidence>
<dbReference type="EMBL" id="JBIHMM010000001">
    <property type="protein sequence ID" value="MFH0253343.1"/>
    <property type="molecule type" value="Genomic_DNA"/>
</dbReference>
<evidence type="ECO:0000256" key="1">
    <source>
        <dbReference type="ARBA" id="ARBA00004117"/>
    </source>
</evidence>
<evidence type="ECO:0000256" key="5">
    <source>
        <dbReference type="ARBA" id="ARBA00040228"/>
    </source>
</evidence>
<keyword evidence="9" id="KW-0969">Cilium</keyword>
<dbReference type="InterPro" id="IPR010930">
    <property type="entry name" value="Flg_bb/hook_C_dom"/>
</dbReference>
<keyword evidence="3 6" id="KW-0975">Bacterial flagellum</keyword>
<dbReference type="InterPro" id="IPR053967">
    <property type="entry name" value="LlgE_F_G-like_D1"/>
</dbReference>
<comment type="similarity">
    <text evidence="2 6">Belongs to the flagella basal body rod proteins family.</text>
</comment>
<dbReference type="NCBIfam" id="TIGR03506">
    <property type="entry name" value="FlgEFG_subfam"/>
    <property type="match status" value="1"/>
</dbReference>
<evidence type="ECO:0000259" key="8">
    <source>
        <dbReference type="Pfam" id="PF22692"/>
    </source>
</evidence>
<evidence type="ECO:0000313" key="9">
    <source>
        <dbReference type="EMBL" id="MFH0253343.1"/>
    </source>
</evidence>
<evidence type="ECO:0000256" key="3">
    <source>
        <dbReference type="ARBA" id="ARBA00023143"/>
    </source>
</evidence>
<dbReference type="Pfam" id="PF22692">
    <property type="entry name" value="LlgE_F_G_D1"/>
    <property type="match status" value="1"/>
</dbReference>
<dbReference type="Pfam" id="PF06429">
    <property type="entry name" value="Flg_bbr_C"/>
    <property type="match status" value="1"/>
</dbReference>
<dbReference type="PANTHER" id="PTHR30435">
    <property type="entry name" value="FLAGELLAR PROTEIN"/>
    <property type="match status" value="1"/>
</dbReference>
<dbReference type="SUPFAM" id="SSF117143">
    <property type="entry name" value="Flagellar hook protein flgE"/>
    <property type="match status" value="1"/>
</dbReference>
<comment type="subunit">
    <text evidence="4 6">The basal body constitutes a major portion of the flagellar organelle and consists of five rings (E,L,P,S, and M) mounted on a central rod. The rod consists of about 26 subunits of FlgG in the distal portion, and FlgB, FlgC and FlgF are thought to build up the proximal portion of the rod with about 6 subunits each.</text>
</comment>
<organism evidence="9 10">
    <name type="scientific">Roseovarius aquimarinus</name>
    <dbReference type="NCBI Taxonomy" id="1229156"/>
    <lineage>
        <taxon>Bacteria</taxon>
        <taxon>Pseudomonadati</taxon>
        <taxon>Pseudomonadota</taxon>
        <taxon>Alphaproteobacteria</taxon>
        <taxon>Rhodobacterales</taxon>
        <taxon>Roseobacteraceae</taxon>
        <taxon>Roseovarius</taxon>
    </lineage>
</organism>
<proteinExistence type="inferred from homology"/>
<evidence type="ECO:0000256" key="6">
    <source>
        <dbReference type="RuleBase" id="RU362116"/>
    </source>
</evidence>
<sequence>MDRMIYTALNALRVNRDAQVAQAQNLANQTVPGFRRDLPNEGASKFLTAMDSATTRAFQLETGPAPFSEMQGALTRTDEELDVAISGDGYFFVQPASGEPALSRRGDLRRDVDGTLRDGAGAAMLGPDMAPITLPAYRDIRITDIGEIYIRPVDEPGGEAVLAGVLATVIPPEDAKLTKGADGHVRGAEGTALPPPDQRGAVLQGTLEGSNVNPVEELLGTMELQRRFEMGMRMMLAAREIDESGARVMQAPEG</sequence>
<keyword evidence="9" id="KW-0282">Flagellum</keyword>